<protein>
    <submittedName>
        <fullName evidence="8">Putative histidinol dehydrogenase protein</fullName>
    </submittedName>
</protein>
<dbReference type="NCBIfam" id="TIGR00069">
    <property type="entry name" value="hisD"/>
    <property type="match status" value="1"/>
</dbReference>
<dbReference type="EMBL" id="KB933061">
    <property type="protein sequence ID" value="EOO00846.1"/>
    <property type="molecule type" value="Genomic_DNA"/>
</dbReference>
<evidence type="ECO:0000313" key="8">
    <source>
        <dbReference type="EMBL" id="EOO00846.1"/>
    </source>
</evidence>
<dbReference type="InterPro" id="IPR001692">
    <property type="entry name" value="Histidinol_DH_CS"/>
</dbReference>
<evidence type="ECO:0000256" key="1">
    <source>
        <dbReference type="ARBA" id="ARBA00001947"/>
    </source>
</evidence>
<dbReference type="RefSeq" id="XP_007914546.1">
    <property type="nucleotide sequence ID" value="XM_007916355.1"/>
</dbReference>
<dbReference type="FunFam" id="3.40.50.1980:FF:000001">
    <property type="entry name" value="Histidinol dehydrogenase"/>
    <property type="match status" value="1"/>
</dbReference>
<dbReference type="AlphaFoldDB" id="R8BND8"/>
<dbReference type="HOGENOM" id="CLU_006732_3_2_1"/>
<dbReference type="Proteomes" id="UP000014074">
    <property type="component" value="Unassembled WGS sequence"/>
</dbReference>
<evidence type="ECO:0000256" key="4">
    <source>
        <dbReference type="ARBA" id="ARBA00022723"/>
    </source>
</evidence>
<sequence>MVSRHLKSPAVTATASFAASQKVSEIVKSVIDDIRANGDKAVRTYSERFDKWTPDSFKLSDDQIQDAISKVSPQTIKDIKEAQQNVRTFAQAQRESIKDIEIEIQPGVFLGHRNNPINTAGAYIPGGRYPLLASAHMTILTAKVAGVKHVIACTPPINGEIPNATVAAAHFAGADEIFILGGTQAVAAMSIGTETIKKVEFLAGPGNAFVAEAKRQLFGEIGIDLLAGPTEILIVADEQADPFTLATDLLSQAEHGPDSPAVLITNSEKVGQETLRFIEEQLKSLSTAPVAGTSWRDFGEVIVADDMDEAYRLADDFASEHVQILTKNPREALDKMTNYGALFLGEKTCVSYGDKVTPNLRPVENCC</sequence>
<gene>
    <name evidence="8" type="ORF">UCRPA7_3746</name>
</gene>
<dbReference type="PANTHER" id="PTHR21256">
    <property type="entry name" value="HISTIDINOL DEHYDROGENASE HDH"/>
    <property type="match status" value="1"/>
</dbReference>
<dbReference type="KEGG" id="tmn:UCRPA7_3746"/>
<comment type="pathway">
    <text evidence="2">Amino-acid biosynthesis; L-histidine biosynthesis; L-histidine from 5-phospho-alpha-D-ribose 1-diphosphate: step 9/9.</text>
</comment>
<keyword evidence="6" id="KW-0560">Oxidoreductase</keyword>
<dbReference type="Gene3D" id="1.20.5.1300">
    <property type="match status" value="1"/>
</dbReference>
<keyword evidence="4" id="KW-0479">Metal-binding</keyword>
<dbReference type="GO" id="GO:0000105">
    <property type="term" value="P:L-histidine biosynthetic process"/>
    <property type="evidence" value="ECO:0007669"/>
    <property type="project" value="UniProtKB-UniPathway"/>
</dbReference>
<dbReference type="UniPathway" id="UPA00031">
    <property type="reaction ID" value="UER00014"/>
</dbReference>
<evidence type="ECO:0000256" key="5">
    <source>
        <dbReference type="ARBA" id="ARBA00022833"/>
    </source>
</evidence>
<dbReference type="GeneID" id="19324124"/>
<dbReference type="CDD" id="cd06572">
    <property type="entry name" value="Histidinol_dh"/>
    <property type="match status" value="1"/>
</dbReference>
<evidence type="ECO:0000256" key="7">
    <source>
        <dbReference type="RuleBase" id="RU004175"/>
    </source>
</evidence>
<dbReference type="PRINTS" id="PR00083">
    <property type="entry name" value="HOLDHDRGNASE"/>
</dbReference>
<keyword evidence="5" id="KW-0862">Zinc</keyword>
<dbReference type="FunFam" id="3.40.50.1980:FF:000026">
    <property type="entry name" value="Histidinol dehydrogenase"/>
    <property type="match status" value="1"/>
</dbReference>
<evidence type="ECO:0000313" key="9">
    <source>
        <dbReference type="Proteomes" id="UP000014074"/>
    </source>
</evidence>
<dbReference type="Gene3D" id="3.40.50.1980">
    <property type="entry name" value="Nitrogenase molybdenum iron protein domain"/>
    <property type="match status" value="2"/>
</dbReference>
<evidence type="ECO:0000256" key="6">
    <source>
        <dbReference type="ARBA" id="ARBA00023002"/>
    </source>
</evidence>
<reference evidence="9" key="1">
    <citation type="journal article" date="2013" name="Genome Announc.">
        <title>Draft genome sequence of the ascomycete Phaeoacremonium aleophilum strain UCR-PA7, a causal agent of the esca disease complex in grapevines.</title>
        <authorList>
            <person name="Blanco-Ulate B."/>
            <person name="Rolshausen P."/>
            <person name="Cantu D."/>
        </authorList>
    </citation>
    <scope>NUCLEOTIDE SEQUENCE [LARGE SCALE GENOMIC DNA]</scope>
    <source>
        <strain evidence="9">UCR-PA7</strain>
    </source>
</reference>
<evidence type="ECO:0000256" key="3">
    <source>
        <dbReference type="ARBA" id="ARBA00010178"/>
    </source>
</evidence>
<dbReference type="Pfam" id="PF00815">
    <property type="entry name" value="Histidinol_dh"/>
    <property type="match status" value="1"/>
</dbReference>
<dbReference type="eggNOG" id="KOG2697">
    <property type="taxonomic scope" value="Eukaryota"/>
</dbReference>
<accession>R8BND8</accession>
<evidence type="ECO:0000256" key="2">
    <source>
        <dbReference type="ARBA" id="ARBA00004940"/>
    </source>
</evidence>
<dbReference type="GO" id="GO:0051287">
    <property type="term" value="F:NAD binding"/>
    <property type="evidence" value="ECO:0007669"/>
    <property type="project" value="InterPro"/>
</dbReference>
<dbReference type="SUPFAM" id="SSF53720">
    <property type="entry name" value="ALDH-like"/>
    <property type="match status" value="1"/>
</dbReference>
<organism evidence="8 9">
    <name type="scientific">Phaeoacremonium minimum (strain UCR-PA7)</name>
    <name type="common">Esca disease fungus</name>
    <name type="synonym">Togninia minima</name>
    <dbReference type="NCBI Taxonomy" id="1286976"/>
    <lineage>
        <taxon>Eukaryota</taxon>
        <taxon>Fungi</taxon>
        <taxon>Dikarya</taxon>
        <taxon>Ascomycota</taxon>
        <taxon>Pezizomycotina</taxon>
        <taxon>Sordariomycetes</taxon>
        <taxon>Sordariomycetidae</taxon>
        <taxon>Togniniales</taxon>
        <taxon>Togniniaceae</taxon>
        <taxon>Phaeoacremonium</taxon>
    </lineage>
</organism>
<dbReference type="OrthoDB" id="1703565at2759"/>
<dbReference type="PANTHER" id="PTHR21256:SF14">
    <property type="entry name" value="HISTIDINOL DEHYDROGENASE"/>
    <property type="match status" value="1"/>
</dbReference>
<dbReference type="PROSITE" id="PS00611">
    <property type="entry name" value="HISOL_DEHYDROGENASE"/>
    <property type="match status" value="1"/>
</dbReference>
<dbReference type="InterPro" id="IPR016161">
    <property type="entry name" value="Ald_DH/histidinol_DH"/>
</dbReference>
<dbReference type="InterPro" id="IPR012131">
    <property type="entry name" value="Hstdl_DH"/>
</dbReference>
<comment type="similarity">
    <text evidence="3 7">Belongs to the histidinol dehydrogenase family.</text>
</comment>
<dbReference type="GO" id="GO:0046872">
    <property type="term" value="F:metal ion binding"/>
    <property type="evidence" value="ECO:0007669"/>
    <property type="project" value="UniProtKB-KW"/>
</dbReference>
<keyword evidence="9" id="KW-1185">Reference proteome</keyword>
<proteinExistence type="inferred from homology"/>
<dbReference type="GO" id="GO:0005829">
    <property type="term" value="C:cytosol"/>
    <property type="evidence" value="ECO:0007669"/>
    <property type="project" value="TreeGrafter"/>
</dbReference>
<dbReference type="GO" id="GO:0004399">
    <property type="term" value="F:histidinol dehydrogenase activity"/>
    <property type="evidence" value="ECO:0007669"/>
    <property type="project" value="TreeGrafter"/>
</dbReference>
<comment type="cofactor">
    <cofactor evidence="1">
        <name>Zn(2+)</name>
        <dbReference type="ChEBI" id="CHEBI:29105"/>
    </cofactor>
</comment>
<name>R8BND8_PHAM7</name>